<feature type="region of interest" description="Disordered" evidence="1">
    <location>
        <begin position="1"/>
        <end position="23"/>
    </location>
</feature>
<dbReference type="EMBL" id="KZ613495">
    <property type="protein sequence ID" value="PMD18324.1"/>
    <property type="molecule type" value="Genomic_DNA"/>
</dbReference>
<evidence type="ECO:0000256" key="1">
    <source>
        <dbReference type="SAM" id="MobiDB-lite"/>
    </source>
</evidence>
<sequence>MTSAHQRVRPTERRPTQPSKSCRFLQSIAHAEDRLSTTSSRLSESGTQASSKNSYLEITTNFLTPPTSFLRLIPDVKDNPRTANPTALELETPDSSETSFLKLTSPRGYLKNSGRKATVKTISETRNFSPIEKLPIELQFMTLEQLPIRETRNTRLASRSWAAAGVEHRFRHHFIVRPNPGMSRINYLDDLSKLEAVSQNPHISKDLILIEFASSDMPMPHFLLFLLDQKQAMAGEQWSRSISGIDLPSHGTCERSILENMFQYFPRLNQIFVQSIVRPTKYADYNLPTFGGWVDD</sequence>
<feature type="region of interest" description="Disordered" evidence="1">
    <location>
        <begin position="32"/>
        <end position="51"/>
    </location>
</feature>
<dbReference type="SUPFAM" id="SSF81383">
    <property type="entry name" value="F-box domain"/>
    <property type="match status" value="1"/>
</dbReference>
<evidence type="ECO:0000313" key="2">
    <source>
        <dbReference type="EMBL" id="PMD18324.1"/>
    </source>
</evidence>
<feature type="region of interest" description="Disordered" evidence="1">
    <location>
        <begin position="77"/>
        <end position="97"/>
    </location>
</feature>
<name>A0A2J6PWG7_9HELO</name>
<dbReference type="InterPro" id="IPR036047">
    <property type="entry name" value="F-box-like_dom_sf"/>
</dbReference>
<feature type="compositionally biased region" description="Low complexity" evidence="1">
    <location>
        <begin position="36"/>
        <end position="45"/>
    </location>
</feature>
<reference evidence="2 3" key="1">
    <citation type="submission" date="2016-05" db="EMBL/GenBank/DDBJ databases">
        <title>A degradative enzymes factory behind the ericoid mycorrhizal symbiosis.</title>
        <authorList>
            <consortium name="DOE Joint Genome Institute"/>
            <person name="Martino E."/>
            <person name="Morin E."/>
            <person name="Grelet G."/>
            <person name="Kuo A."/>
            <person name="Kohler A."/>
            <person name="Daghino S."/>
            <person name="Barry K."/>
            <person name="Choi C."/>
            <person name="Cichocki N."/>
            <person name="Clum A."/>
            <person name="Copeland A."/>
            <person name="Hainaut M."/>
            <person name="Haridas S."/>
            <person name="Labutti K."/>
            <person name="Lindquist E."/>
            <person name="Lipzen A."/>
            <person name="Khouja H.-R."/>
            <person name="Murat C."/>
            <person name="Ohm R."/>
            <person name="Olson A."/>
            <person name="Spatafora J."/>
            <person name="Veneault-Fourrey C."/>
            <person name="Henrissat B."/>
            <person name="Grigoriev I."/>
            <person name="Martin F."/>
            <person name="Perotto S."/>
        </authorList>
    </citation>
    <scope>NUCLEOTIDE SEQUENCE [LARGE SCALE GENOMIC DNA]</scope>
    <source>
        <strain evidence="2 3">UAMH 7357</strain>
    </source>
</reference>
<gene>
    <name evidence="2" type="ORF">NA56DRAFT_661587</name>
</gene>
<proteinExistence type="predicted"/>
<keyword evidence="3" id="KW-1185">Reference proteome</keyword>
<dbReference type="Proteomes" id="UP000235672">
    <property type="component" value="Unassembled WGS sequence"/>
</dbReference>
<organism evidence="2 3">
    <name type="scientific">Hyaloscypha hepaticicola</name>
    <dbReference type="NCBI Taxonomy" id="2082293"/>
    <lineage>
        <taxon>Eukaryota</taxon>
        <taxon>Fungi</taxon>
        <taxon>Dikarya</taxon>
        <taxon>Ascomycota</taxon>
        <taxon>Pezizomycotina</taxon>
        <taxon>Leotiomycetes</taxon>
        <taxon>Helotiales</taxon>
        <taxon>Hyaloscyphaceae</taxon>
        <taxon>Hyaloscypha</taxon>
    </lineage>
</organism>
<protein>
    <submittedName>
        <fullName evidence="2">Uncharacterized protein</fullName>
    </submittedName>
</protein>
<dbReference type="OrthoDB" id="3519642at2759"/>
<accession>A0A2J6PWG7</accession>
<dbReference type="AlphaFoldDB" id="A0A2J6PWG7"/>
<evidence type="ECO:0000313" key="3">
    <source>
        <dbReference type="Proteomes" id="UP000235672"/>
    </source>
</evidence>